<sequence>MLSVACVLKAKTPAAAAARAFANFYSTVSGLSERDWKLGGIPAPKSLAADALPKRPASEQPITLDSLLDGEGVPLRHEHWKTPTAHEFAEHRRTMKKAFPDGWAPPRKLSRETMDAVRAMHALDPRMFTTPVLAEKFRVSPEAIRRILKSKWEPTKEVRAKMAERARRSREEWLRARREEERRIQRELEKESGQIRVKKGDKLSLT</sequence>
<dbReference type="STRING" id="742152.A0A2H3JC62"/>
<dbReference type="GO" id="GO:0005634">
    <property type="term" value="C:nucleus"/>
    <property type="evidence" value="ECO:0007669"/>
    <property type="project" value="TreeGrafter"/>
</dbReference>
<dbReference type="Proteomes" id="UP000218811">
    <property type="component" value="Unassembled WGS sequence"/>
</dbReference>
<evidence type="ECO:0000256" key="4">
    <source>
        <dbReference type="SAM" id="MobiDB-lite"/>
    </source>
</evidence>
<evidence type="ECO:0000256" key="3">
    <source>
        <dbReference type="ARBA" id="ARBA00013566"/>
    </source>
</evidence>
<dbReference type="OrthoDB" id="5578174at2759"/>
<evidence type="ECO:0000313" key="5">
    <source>
        <dbReference type="EMBL" id="PCH35258.1"/>
    </source>
</evidence>
<name>A0A2H3JC62_WOLCO</name>
<feature type="region of interest" description="Disordered" evidence="4">
    <location>
        <begin position="186"/>
        <end position="206"/>
    </location>
</feature>
<keyword evidence="6" id="KW-1185">Reference proteome</keyword>
<evidence type="ECO:0000256" key="2">
    <source>
        <dbReference type="ARBA" id="ARBA00010895"/>
    </source>
</evidence>
<dbReference type="InterPro" id="IPR010487">
    <property type="entry name" value="NGRN/Rrg9"/>
</dbReference>
<dbReference type="PANTHER" id="PTHR13475:SF3">
    <property type="entry name" value="NEUGRIN"/>
    <property type="match status" value="1"/>
</dbReference>
<comment type="similarity">
    <text evidence="2">Belongs to the RRG9 family.</text>
</comment>
<gene>
    <name evidence="5" type="ORF">WOLCODRAFT_139830</name>
</gene>
<proteinExistence type="inferred from homology"/>
<dbReference type="Pfam" id="PF06413">
    <property type="entry name" value="Neugrin"/>
    <property type="match status" value="1"/>
</dbReference>
<dbReference type="EMBL" id="KB467843">
    <property type="protein sequence ID" value="PCH35258.1"/>
    <property type="molecule type" value="Genomic_DNA"/>
</dbReference>
<reference evidence="5 6" key="1">
    <citation type="journal article" date="2012" name="Science">
        <title>The Paleozoic origin of enzymatic lignin decomposition reconstructed from 31 fungal genomes.</title>
        <authorList>
            <person name="Floudas D."/>
            <person name="Binder M."/>
            <person name="Riley R."/>
            <person name="Barry K."/>
            <person name="Blanchette R.A."/>
            <person name="Henrissat B."/>
            <person name="Martinez A.T."/>
            <person name="Otillar R."/>
            <person name="Spatafora J.W."/>
            <person name="Yadav J.S."/>
            <person name="Aerts A."/>
            <person name="Benoit I."/>
            <person name="Boyd A."/>
            <person name="Carlson A."/>
            <person name="Copeland A."/>
            <person name="Coutinho P.M."/>
            <person name="de Vries R.P."/>
            <person name="Ferreira P."/>
            <person name="Findley K."/>
            <person name="Foster B."/>
            <person name="Gaskell J."/>
            <person name="Glotzer D."/>
            <person name="Gorecki P."/>
            <person name="Heitman J."/>
            <person name="Hesse C."/>
            <person name="Hori C."/>
            <person name="Igarashi K."/>
            <person name="Jurgens J.A."/>
            <person name="Kallen N."/>
            <person name="Kersten P."/>
            <person name="Kohler A."/>
            <person name="Kuees U."/>
            <person name="Kumar T.K.A."/>
            <person name="Kuo A."/>
            <person name="LaButti K."/>
            <person name="Larrondo L.F."/>
            <person name="Lindquist E."/>
            <person name="Ling A."/>
            <person name="Lombard V."/>
            <person name="Lucas S."/>
            <person name="Lundell T."/>
            <person name="Martin R."/>
            <person name="McLaughlin D.J."/>
            <person name="Morgenstern I."/>
            <person name="Morin E."/>
            <person name="Murat C."/>
            <person name="Nagy L.G."/>
            <person name="Nolan M."/>
            <person name="Ohm R.A."/>
            <person name="Patyshakuliyeva A."/>
            <person name="Rokas A."/>
            <person name="Ruiz-Duenas F.J."/>
            <person name="Sabat G."/>
            <person name="Salamov A."/>
            <person name="Samejima M."/>
            <person name="Schmutz J."/>
            <person name="Slot J.C."/>
            <person name="St John F."/>
            <person name="Stenlid J."/>
            <person name="Sun H."/>
            <person name="Sun S."/>
            <person name="Syed K."/>
            <person name="Tsang A."/>
            <person name="Wiebenga A."/>
            <person name="Young D."/>
            <person name="Pisabarro A."/>
            <person name="Eastwood D.C."/>
            <person name="Martin F."/>
            <person name="Cullen D."/>
            <person name="Grigoriev I.V."/>
            <person name="Hibbett D.S."/>
        </authorList>
    </citation>
    <scope>NUCLEOTIDE SEQUENCE [LARGE SCALE GENOMIC DNA]</scope>
    <source>
        <strain evidence="5 6">MD-104</strain>
    </source>
</reference>
<comment type="function">
    <text evidence="1">Required for respiratory activity and maintenance and expression of the mitochondrial genome.</text>
</comment>
<evidence type="ECO:0000313" key="6">
    <source>
        <dbReference type="Proteomes" id="UP000218811"/>
    </source>
</evidence>
<organism evidence="5 6">
    <name type="scientific">Wolfiporia cocos (strain MD-104)</name>
    <name type="common">Brown rot fungus</name>
    <dbReference type="NCBI Taxonomy" id="742152"/>
    <lineage>
        <taxon>Eukaryota</taxon>
        <taxon>Fungi</taxon>
        <taxon>Dikarya</taxon>
        <taxon>Basidiomycota</taxon>
        <taxon>Agaricomycotina</taxon>
        <taxon>Agaricomycetes</taxon>
        <taxon>Polyporales</taxon>
        <taxon>Phaeolaceae</taxon>
        <taxon>Wolfiporia</taxon>
    </lineage>
</organism>
<evidence type="ECO:0000256" key="1">
    <source>
        <dbReference type="ARBA" id="ARBA00003548"/>
    </source>
</evidence>
<protein>
    <recommendedName>
        <fullName evidence="3">Required for respiratory growth protein 9, mitochondrial</fullName>
    </recommendedName>
</protein>
<accession>A0A2H3JC62</accession>
<dbReference type="AlphaFoldDB" id="A0A2H3JC62"/>
<dbReference type="PANTHER" id="PTHR13475">
    <property type="entry name" value="NEUGRIN"/>
    <property type="match status" value="1"/>
</dbReference>
<dbReference type="OMA" id="TMKRKFP"/>